<organism evidence="8 9">
    <name type="scientific">Ferrimonas marina</name>
    <dbReference type="NCBI Taxonomy" id="299255"/>
    <lineage>
        <taxon>Bacteria</taxon>
        <taxon>Pseudomonadati</taxon>
        <taxon>Pseudomonadota</taxon>
        <taxon>Gammaproteobacteria</taxon>
        <taxon>Alteromonadales</taxon>
        <taxon>Ferrimonadaceae</taxon>
        <taxon>Ferrimonas</taxon>
    </lineage>
</organism>
<evidence type="ECO:0000259" key="7">
    <source>
        <dbReference type="Pfam" id="PF00460"/>
    </source>
</evidence>
<comment type="function">
    <text evidence="5 6">Structural component of flagellum, the bacterial motility apparatus. Part of the rod structure of flagellar basal body.</text>
</comment>
<evidence type="ECO:0000313" key="9">
    <source>
        <dbReference type="Proteomes" id="UP000184268"/>
    </source>
</evidence>
<dbReference type="PIRSF" id="PIRSF002889">
    <property type="entry name" value="Rod_FlgB"/>
    <property type="match status" value="1"/>
</dbReference>
<dbReference type="PANTHER" id="PTHR30435:SF12">
    <property type="entry name" value="FLAGELLAR BASAL BODY ROD PROTEIN FLGB"/>
    <property type="match status" value="1"/>
</dbReference>
<evidence type="ECO:0000256" key="1">
    <source>
        <dbReference type="ARBA" id="ARBA00004117"/>
    </source>
</evidence>
<evidence type="ECO:0000313" key="8">
    <source>
        <dbReference type="EMBL" id="SHH49589.1"/>
    </source>
</evidence>
<evidence type="ECO:0000256" key="2">
    <source>
        <dbReference type="ARBA" id="ARBA00009677"/>
    </source>
</evidence>
<comment type="similarity">
    <text evidence="2 6">Belongs to the flagella basal body rod proteins family.</text>
</comment>
<reference evidence="8 9" key="1">
    <citation type="submission" date="2016-11" db="EMBL/GenBank/DDBJ databases">
        <authorList>
            <person name="Jaros S."/>
            <person name="Januszkiewicz K."/>
            <person name="Wedrychowicz H."/>
        </authorList>
    </citation>
    <scope>NUCLEOTIDE SEQUENCE [LARGE SCALE GENOMIC DNA]</scope>
    <source>
        <strain evidence="8 9">DSM 16917</strain>
    </source>
</reference>
<name>A0A1M5TFW6_9GAMM</name>
<gene>
    <name evidence="8" type="ORF">SAMN02745129_2128</name>
</gene>
<accession>A0A1M5TFW6</accession>
<proteinExistence type="inferred from homology"/>
<keyword evidence="4 6" id="KW-0975">Bacterial flagellum</keyword>
<dbReference type="STRING" id="299255.SAMN02745129_2128"/>
<keyword evidence="8" id="KW-0966">Cell projection</keyword>
<keyword evidence="8" id="KW-0282">Flagellum</keyword>
<dbReference type="Proteomes" id="UP000184268">
    <property type="component" value="Unassembled WGS sequence"/>
</dbReference>
<protein>
    <recommendedName>
        <fullName evidence="3 6">Flagellar basal body rod protein FlgB</fullName>
    </recommendedName>
</protein>
<keyword evidence="8" id="KW-0969">Cilium</keyword>
<dbReference type="GO" id="GO:0071978">
    <property type="term" value="P:bacterial-type flagellum-dependent swarming motility"/>
    <property type="evidence" value="ECO:0007669"/>
    <property type="project" value="TreeGrafter"/>
</dbReference>
<sequence length="127" mass="13608">MFETVLGPYSVALEAREAQLSVIAGNIANADTPHYQAQSIDFEAAMSRADASAPLRMTTTHSGHLDPTAHGRFNVEYQRPSTGSADGNTVDIHRETTEHAKAVTGYNLALELLQGSSQGLRKAIKGQ</sequence>
<dbReference type="GO" id="GO:0030694">
    <property type="term" value="C:bacterial-type flagellum basal body, rod"/>
    <property type="evidence" value="ECO:0007669"/>
    <property type="project" value="InterPro"/>
</dbReference>
<dbReference type="NCBIfam" id="TIGR01396">
    <property type="entry name" value="FlgB"/>
    <property type="match status" value="1"/>
</dbReference>
<dbReference type="RefSeq" id="WP_067663259.1">
    <property type="nucleotide sequence ID" value="NZ_FQXG01000003.1"/>
</dbReference>
<evidence type="ECO:0000256" key="3">
    <source>
        <dbReference type="ARBA" id="ARBA00014376"/>
    </source>
</evidence>
<dbReference type="InterPro" id="IPR006300">
    <property type="entry name" value="FlgB"/>
</dbReference>
<comment type="subunit">
    <text evidence="6">The basal body constitutes a major portion of the flagellar organelle and consists of a number of rings mounted on a central rod.</text>
</comment>
<evidence type="ECO:0000256" key="5">
    <source>
        <dbReference type="ARBA" id="ARBA00024934"/>
    </source>
</evidence>
<dbReference type="EMBL" id="FQXG01000003">
    <property type="protein sequence ID" value="SHH49589.1"/>
    <property type="molecule type" value="Genomic_DNA"/>
</dbReference>
<keyword evidence="9" id="KW-1185">Reference proteome</keyword>
<comment type="subcellular location">
    <subcellularLocation>
        <location evidence="1 6">Bacterial flagellum basal body</location>
    </subcellularLocation>
</comment>
<feature type="domain" description="Flagellar basal body rod protein N-terminal" evidence="7">
    <location>
        <begin position="12"/>
        <end position="36"/>
    </location>
</feature>
<evidence type="ECO:0000256" key="6">
    <source>
        <dbReference type="PIRNR" id="PIRNR002889"/>
    </source>
</evidence>
<dbReference type="OrthoDB" id="9788334at2"/>
<dbReference type="AlphaFoldDB" id="A0A1M5TFW6"/>
<evidence type="ECO:0000256" key="4">
    <source>
        <dbReference type="ARBA" id="ARBA00023143"/>
    </source>
</evidence>
<dbReference type="PANTHER" id="PTHR30435">
    <property type="entry name" value="FLAGELLAR PROTEIN"/>
    <property type="match status" value="1"/>
</dbReference>
<dbReference type="InterPro" id="IPR001444">
    <property type="entry name" value="Flag_bb_rod_N"/>
</dbReference>
<dbReference type="Pfam" id="PF00460">
    <property type="entry name" value="Flg_bb_rod"/>
    <property type="match status" value="1"/>
</dbReference>